<dbReference type="NCBIfam" id="NF007714">
    <property type="entry name" value="PRK10410.1-2"/>
    <property type="match status" value="1"/>
</dbReference>
<sequence>MPQPTSSFLSGALLTEFRTVQAMIAIYCRDHHQKTGLCAECLALMEYAETRLDRCPYGEEKPTCNRCPIHCYKPEQKAMMKEVMRYAGPRMLLPHPILSLRHLWHERKAIPEKPKAEASNRHQRLKAMKSEIKES</sequence>
<protein>
    <submittedName>
        <fullName evidence="2">Nitrous oxide-stimulated promoter family protein</fullName>
    </submittedName>
</protein>
<evidence type="ECO:0000313" key="3">
    <source>
        <dbReference type="Proteomes" id="UP000053748"/>
    </source>
</evidence>
<dbReference type="Proteomes" id="UP000053748">
    <property type="component" value="Unassembled WGS sequence"/>
</dbReference>
<feature type="region of interest" description="Disordered" evidence="1">
    <location>
        <begin position="111"/>
        <end position="135"/>
    </location>
</feature>
<reference evidence="2" key="1">
    <citation type="submission" date="2017-12" db="EMBL/GenBank/DDBJ databases">
        <title>FDA dAtabase for Regulatory Grade micrObial Sequences (FDA-ARGOS): Supporting development and validation of Infectious Disease Dx tests.</title>
        <authorList>
            <person name="Hoffmann M."/>
            <person name="Allard M."/>
            <person name="Evans P."/>
            <person name="Brown E."/>
            <person name="Tallon L.J."/>
            <person name="Sadzewicz L."/>
            <person name="Sengamalay N."/>
            <person name="Ott S."/>
            <person name="Godinez A."/>
            <person name="Nagaraj S."/>
            <person name="Vavikolanu K."/>
            <person name="Aluvathingal J."/>
            <person name="Nadendla S."/>
            <person name="Hobson J."/>
            <person name="Sichtig H."/>
        </authorList>
    </citation>
    <scope>NUCLEOTIDE SEQUENCE [LARGE SCALE GENOMIC DNA]</scope>
    <source>
        <strain evidence="2">FDAARGOS_113</strain>
    </source>
</reference>
<keyword evidence="3" id="KW-1185">Reference proteome</keyword>
<evidence type="ECO:0000256" key="1">
    <source>
        <dbReference type="SAM" id="MobiDB-lite"/>
    </source>
</evidence>
<accession>A0A2J9VKE5</accession>
<evidence type="ECO:0000313" key="2">
    <source>
        <dbReference type="EMBL" id="PNM64253.1"/>
    </source>
</evidence>
<proteinExistence type="predicted"/>
<organism evidence="2 3">
    <name type="scientific">Vibrio mimicus</name>
    <dbReference type="NCBI Taxonomy" id="674"/>
    <lineage>
        <taxon>Bacteria</taxon>
        <taxon>Pseudomonadati</taxon>
        <taxon>Pseudomonadota</taxon>
        <taxon>Gammaproteobacteria</taxon>
        <taxon>Vibrionales</taxon>
        <taxon>Vibrionaceae</taxon>
        <taxon>Vibrio</taxon>
    </lineage>
</organism>
<dbReference type="STRING" id="674.VM_17080"/>
<dbReference type="RefSeq" id="WP_001136173.1">
    <property type="nucleotide sequence ID" value="NZ_CAWMSS010000002.1"/>
</dbReference>
<dbReference type="InterPro" id="IPR020483">
    <property type="entry name" value="Uncharacterised_YgbA"/>
</dbReference>
<feature type="compositionally biased region" description="Basic and acidic residues" evidence="1">
    <location>
        <begin position="111"/>
        <end position="120"/>
    </location>
</feature>
<dbReference type="Pfam" id="PF11756">
    <property type="entry name" value="YgbA_NO"/>
    <property type="match status" value="1"/>
</dbReference>
<dbReference type="EMBL" id="LOSJ02000001">
    <property type="protein sequence ID" value="PNM64253.1"/>
    <property type="molecule type" value="Genomic_DNA"/>
</dbReference>
<dbReference type="AlphaFoldDB" id="A0A2J9VKE5"/>
<comment type="caution">
    <text evidence="2">The sequence shown here is derived from an EMBL/GenBank/DDBJ whole genome shotgun (WGS) entry which is preliminary data.</text>
</comment>
<dbReference type="OrthoDB" id="5344095at2"/>
<dbReference type="NCBIfam" id="NF007715">
    <property type="entry name" value="PRK10410.1-3"/>
    <property type="match status" value="1"/>
</dbReference>
<gene>
    <name evidence="2" type="ORF">AL544_004895</name>
</gene>
<name>A0A2J9VKE5_VIBMI</name>